<dbReference type="AlphaFoldDB" id="A0A3N6MJ45"/>
<dbReference type="OrthoDB" id="342621at2157"/>
<dbReference type="Pfam" id="PF14907">
    <property type="entry name" value="NTP_transf_5"/>
    <property type="match status" value="1"/>
</dbReference>
<dbReference type="InterPro" id="IPR039498">
    <property type="entry name" value="NTP_transf_5"/>
</dbReference>
<dbReference type="Proteomes" id="UP000281431">
    <property type="component" value="Unassembled WGS sequence"/>
</dbReference>
<gene>
    <name evidence="1" type="ORF">EA472_07265</name>
</gene>
<proteinExistence type="predicted"/>
<evidence type="ECO:0008006" key="3">
    <source>
        <dbReference type="Google" id="ProtNLM"/>
    </source>
</evidence>
<keyword evidence="2" id="KW-1185">Reference proteome</keyword>
<evidence type="ECO:0000313" key="1">
    <source>
        <dbReference type="EMBL" id="RQH01245.1"/>
    </source>
</evidence>
<reference evidence="1 2" key="1">
    <citation type="submission" date="2018-10" db="EMBL/GenBank/DDBJ databases">
        <title>Natrarchaeobius chitinivorans gen. nov., sp. nov., and Natrarchaeobius haloalkaliphilus sp. nov., alkaliphilic, chitin-utilizing haloarchaea from hypersaline alkaline lakes.</title>
        <authorList>
            <person name="Sorokin D.Y."/>
            <person name="Elcheninov A.G."/>
            <person name="Kostrikina N.A."/>
            <person name="Bale N.J."/>
            <person name="Sinninghe Damste J.S."/>
            <person name="Khijniak T.V."/>
            <person name="Kublanov I.V."/>
            <person name="Toshchakov S.V."/>
        </authorList>
    </citation>
    <scope>NUCLEOTIDE SEQUENCE [LARGE SCALE GENOMIC DNA]</scope>
    <source>
        <strain evidence="1 2">AArcht7</strain>
    </source>
</reference>
<protein>
    <recommendedName>
        <fullName evidence="3">Nucleotidyltransferase family protein</fullName>
    </recommendedName>
</protein>
<dbReference type="EMBL" id="REFZ01000004">
    <property type="protein sequence ID" value="RQH01245.1"/>
    <property type="molecule type" value="Genomic_DNA"/>
</dbReference>
<evidence type="ECO:0000313" key="2">
    <source>
        <dbReference type="Proteomes" id="UP000281431"/>
    </source>
</evidence>
<sequence>MNCRGNETQRTAERFVTECARAAAGERPARFDWTDDRVDWDRVRELTIRHGLSSLVLEAVREHSVGSMPKKTLESLADRSRQVSRRNLRMLQEVASLSSAFRAEGVRAIPYRGPIVSEVALGSVGRRAFGDLDFLVSREEIPALRSILLDRGYEHRFVLETTDELTERQRWAYARYSRDYAFTHRNEPLEVELHWRVVSRRFPSAIRLETVWDRRSTLSVAGTDVPVLSDEDRLLTLCVHGTRHRWERFMWICDVSAYVRSHSFDWETVIERARRHNRERMLYLGLSVTDRVLGLELPASVRRAIESDPEIESLTTHVRDRLFDDASYWYLDEKRYQARTLDKRRDRIAFWIKGAVEPDRGEIELVSLPRPLVPLYAVVRGFRIGRAVLTRLLTGSGRKIGRQ</sequence>
<comment type="caution">
    <text evidence="1">The sequence shown here is derived from an EMBL/GenBank/DDBJ whole genome shotgun (WGS) entry which is preliminary data.</text>
</comment>
<accession>A0A3N6MJ45</accession>
<name>A0A3N6MJ45_NATCH</name>
<organism evidence="1 2">
    <name type="scientific">Natrarchaeobius chitinivorans</name>
    <dbReference type="NCBI Taxonomy" id="1679083"/>
    <lineage>
        <taxon>Archaea</taxon>
        <taxon>Methanobacteriati</taxon>
        <taxon>Methanobacteriota</taxon>
        <taxon>Stenosarchaea group</taxon>
        <taxon>Halobacteria</taxon>
        <taxon>Halobacteriales</taxon>
        <taxon>Natrialbaceae</taxon>
        <taxon>Natrarchaeobius</taxon>
    </lineage>
</organism>